<dbReference type="AlphaFoldDB" id="A0A126TER3"/>
<name>A0A126TER3_9COLE</name>
<dbReference type="PANTHER" id="PTHR43507:SF20">
    <property type="entry name" value="NADH-UBIQUINONE OXIDOREDUCTASE CHAIN 4"/>
    <property type="match status" value="1"/>
</dbReference>
<feature type="domain" description="NADH:quinone oxidoreductase/Mrp antiporter transmembrane" evidence="18">
    <location>
        <begin position="107"/>
        <end position="388"/>
    </location>
</feature>
<feature type="transmembrane region" description="Helical" evidence="17">
    <location>
        <begin position="420"/>
        <end position="443"/>
    </location>
</feature>
<protein>
    <recommendedName>
        <fullName evidence="5 17">NADH-ubiquinone oxidoreductase chain 4</fullName>
        <ecNumber evidence="4 17">7.1.1.2</ecNumber>
    </recommendedName>
</protein>
<feature type="domain" description="NADH:ubiquinone oxidoreductase chain 4 N-terminal" evidence="19">
    <location>
        <begin position="1"/>
        <end position="103"/>
    </location>
</feature>
<keyword evidence="9" id="KW-1278">Translocase</keyword>
<feature type="transmembrane region" description="Helical" evidence="17">
    <location>
        <begin position="139"/>
        <end position="159"/>
    </location>
</feature>
<dbReference type="GO" id="GO:0048039">
    <property type="term" value="F:ubiquinone binding"/>
    <property type="evidence" value="ECO:0007669"/>
    <property type="project" value="TreeGrafter"/>
</dbReference>
<accession>A0A126TER3</accession>
<feature type="transmembrane region" description="Helical" evidence="17">
    <location>
        <begin position="20"/>
        <end position="39"/>
    </location>
</feature>
<keyword evidence="8 17" id="KW-0812">Transmembrane</keyword>
<feature type="transmembrane region" description="Helical" evidence="17">
    <location>
        <begin position="214"/>
        <end position="236"/>
    </location>
</feature>
<evidence type="ECO:0000256" key="2">
    <source>
        <dbReference type="ARBA" id="ARBA00004225"/>
    </source>
</evidence>
<feature type="transmembrane region" description="Helical" evidence="17">
    <location>
        <begin position="87"/>
        <end position="104"/>
    </location>
</feature>
<dbReference type="InterPro" id="IPR003918">
    <property type="entry name" value="NADH_UbQ_OxRdtase"/>
</dbReference>
<comment type="function">
    <text evidence="1">Core subunit of the mitochondrial membrane respiratory chain NADH dehydrogenase (Complex I) that is believed to belong to the minimal assembly required for catalysis. Complex I functions in the transfer of electrons from NADH to the respiratory chain. The immediate electron acceptor for the enzyme is believed to be ubiquinone.</text>
</comment>
<dbReference type="EC" id="7.1.1.2" evidence="4 17"/>
<feature type="transmembrane region" description="Helical" evidence="17">
    <location>
        <begin position="270"/>
        <end position="289"/>
    </location>
</feature>
<evidence type="ECO:0000256" key="11">
    <source>
        <dbReference type="ARBA" id="ARBA00022989"/>
    </source>
</evidence>
<dbReference type="InterPro" id="IPR000260">
    <property type="entry name" value="NADH4_N"/>
</dbReference>
<keyword evidence="6 17" id="KW-0813">Transport</keyword>
<keyword evidence="11 17" id="KW-1133">Transmembrane helix</keyword>
<evidence type="ECO:0000256" key="6">
    <source>
        <dbReference type="ARBA" id="ARBA00022448"/>
    </source>
</evidence>
<sequence length="444" mass="51721">MMKYLFFMLFMLPLSFKKKMFWVVQYLIFMLFFVFLVNFKYSFNYDSLGYFFMCDLLSYLLVLLSIWICSLMLLASFNIYKYKNFDCMFLFMVLMLMIALFITFTVSNLFVFYLFFEMSLIPTLILIVGWGYQPERIQAGLYLLFYTMAASLPMMIFLFNYYSLFYSLSFMFMNSMSSVLMFLFTNMVFLVKMPMYFVHLWLPKAHVEAPVSGSMILAGVMLKLGGYGMMRLIYIFEGVIFNLNYIFIVIGLFGGMIVSLVCLRQSDMKSLIAYSSVAHMGLVLSGIMTMNCWGLYGSLAMMLAHGLCSSGLFCLSNINYERLMSRSLYLNKGLINLMPSLSLLWFLLCSSNMAAPPSFNLVGEIMLINSLIGWNNFMMLFIIMISFFSAVYSLYLFSYTQHGQIYSGVYSVMNSNLREYLLLLLHWIPLNLLVLSGEMFYLWF</sequence>
<dbReference type="Pfam" id="PF01059">
    <property type="entry name" value="Oxidored_q5_N"/>
    <property type="match status" value="1"/>
</dbReference>
<evidence type="ECO:0000259" key="18">
    <source>
        <dbReference type="Pfam" id="PF00361"/>
    </source>
</evidence>
<organism evidence="20">
    <name type="scientific">Staphylinidae sp. BMNH 1274245</name>
    <dbReference type="NCBI Taxonomy" id="1796569"/>
    <lineage>
        <taxon>Eukaryota</taxon>
        <taxon>Metazoa</taxon>
        <taxon>Ecdysozoa</taxon>
        <taxon>Arthropoda</taxon>
        <taxon>Hexapoda</taxon>
        <taxon>Insecta</taxon>
        <taxon>Pterygota</taxon>
        <taxon>Neoptera</taxon>
        <taxon>Endopterygota</taxon>
        <taxon>Coleoptera</taxon>
        <taxon>Polyphaga</taxon>
        <taxon>Staphyliniformia</taxon>
        <taxon>Staphylinidae</taxon>
    </lineage>
</organism>
<evidence type="ECO:0000256" key="7">
    <source>
        <dbReference type="ARBA" id="ARBA00022660"/>
    </source>
</evidence>
<evidence type="ECO:0000256" key="10">
    <source>
        <dbReference type="ARBA" id="ARBA00022982"/>
    </source>
</evidence>
<dbReference type="GO" id="GO:0031966">
    <property type="term" value="C:mitochondrial membrane"/>
    <property type="evidence" value="ECO:0007669"/>
    <property type="project" value="UniProtKB-SubCell"/>
</dbReference>
<dbReference type="PANTHER" id="PTHR43507">
    <property type="entry name" value="NADH-UBIQUINONE OXIDOREDUCTASE CHAIN 4"/>
    <property type="match status" value="1"/>
</dbReference>
<keyword evidence="14 17" id="KW-0496">Mitochondrion</keyword>
<evidence type="ECO:0000256" key="13">
    <source>
        <dbReference type="ARBA" id="ARBA00023075"/>
    </source>
</evidence>
<feature type="transmembrane region" description="Helical" evidence="17">
    <location>
        <begin position="295"/>
        <end position="315"/>
    </location>
</feature>
<evidence type="ECO:0000256" key="3">
    <source>
        <dbReference type="ARBA" id="ARBA00009025"/>
    </source>
</evidence>
<evidence type="ECO:0000313" key="20">
    <source>
        <dbReference type="EMBL" id="AML26023.1"/>
    </source>
</evidence>
<evidence type="ECO:0000256" key="14">
    <source>
        <dbReference type="ARBA" id="ARBA00023128"/>
    </source>
</evidence>
<evidence type="ECO:0000256" key="1">
    <source>
        <dbReference type="ARBA" id="ARBA00003257"/>
    </source>
</evidence>
<feature type="transmembrane region" description="Helical" evidence="17">
    <location>
        <begin position="110"/>
        <end position="132"/>
    </location>
</feature>
<evidence type="ECO:0000256" key="15">
    <source>
        <dbReference type="ARBA" id="ARBA00023136"/>
    </source>
</evidence>
<evidence type="ECO:0000259" key="19">
    <source>
        <dbReference type="Pfam" id="PF01059"/>
    </source>
</evidence>
<keyword evidence="7 17" id="KW-0679">Respiratory chain</keyword>
<dbReference type="GO" id="GO:0008137">
    <property type="term" value="F:NADH dehydrogenase (ubiquinone) activity"/>
    <property type="evidence" value="ECO:0007669"/>
    <property type="project" value="UniProtKB-UniRule"/>
</dbReference>
<keyword evidence="15 17" id="KW-0472">Membrane</keyword>
<keyword evidence="13 17" id="KW-0830">Ubiquinone</keyword>
<keyword evidence="12 17" id="KW-0520">NAD</keyword>
<evidence type="ECO:0000256" key="8">
    <source>
        <dbReference type="ARBA" id="ARBA00022692"/>
    </source>
</evidence>
<comment type="function">
    <text evidence="17">Core subunit of the mitochondrial membrane respiratory chain NADH dehydrogenase (Complex I) which catalyzes electron transfer from NADH through the respiratory chain, using ubiquinone as an electron acceptor. Essential for the catalytic activity and assembly of complex I.</text>
</comment>
<evidence type="ECO:0000256" key="5">
    <source>
        <dbReference type="ARBA" id="ARBA00021006"/>
    </source>
</evidence>
<feature type="transmembrane region" description="Helical" evidence="17">
    <location>
        <begin position="335"/>
        <end position="354"/>
    </location>
</feature>
<dbReference type="EMBL" id="KT696192">
    <property type="protein sequence ID" value="AML26023.1"/>
    <property type="molecule type" value="Genomic_DNA"/>
</dbReference>
<gene>
    <name evidence="20" type="primary">ND4</name>
</gene>
<evidence type="ECO:0000256" key="9">
    <source>
        <dbReference type="ARBA" id="ARBA00022967"/>
    </source>
</evidence>
<comment type="subcellular location">
    <subcellularLocation>
        <location evidence="2 17">Mitochondrion membrane</location>
        <topology evidence="2 17">Multi-pass membrane protein</topology>
    </subcellularLocation>
</comment>
<feature type="transmembrane region" description="Helical" evidence="17">
    <location>
        <begin position="374"/>
        <end position="399"/>
    </location>
</feature>
<comment type="similarity">
    <text evidence="3 17">Belongs to the complex I subunit 4 family.</text>
</comment>
<dbReference type="GO" id="GO:0042773">
    <property type="term" value="P:ATP synthesis coupled electron transport"/>
    <property type="evidence" value="ECO:0007669"/>
    <property type="project" value="InterPro"/>
</dbReference>
<feature type="transmembrane region" description="Helical" evidence="17">
    <location>
        <begin position="59"/>
        <end position="80"/>
    </location>
</feature>
<evidence type="ECO:0000256" key="16">
    <source>
        <dbReference type="ARBA" id="ARBA00049551"/>
    </source>
</evidence>
<dbReference type="GO" id="GO:0003954">
    <property type="term" value="F:NADH dehydrogenase activity"/>
    <property type="evidence" value="ECO:0007669"/>
    <property type="project" value="TreeGrafter"/>
</dbReference>
<comment type="catalytic activity">
    <reaction evidence="16 17">
        <text>a ubiquinone + NADH + 5 H(+)(in) = a ubiquinol + NAD(+) + 4 H(+)(out)</text>
        <dbReference type="Rhea" id="RHEA:29091"/>
        <dbReference type="Rhea" id="RHEA-COMP:9565"/>
        <dbReference type="Rhea" id="RHEA-COMP:9566"/>
        <dbReference type="ChEBI" id="CHEBI:15378"/>
        <dbReference type="ChEBI" id="CHEBI:16389"/>
        <dbReference type="ChEBI" id="CHEBI:17976"/>
        <dbReference type="ChEBI" id="CHEBI:57540"/>
        <dbReference type="ChEBI" id="CHEBI:57945"/>
        <dbReference type="EC" id="7.1.1.2"/>
    </reaction>
</comment>
<feature type="transmembrane region" description="Helical" evidence="17">
    <location>
        <begin position="179"/>
        <end position="202"/>
    </location>
</feature>
<evidence type="ECO:0000256" key="4">
    <source>
        <dbReference type="ARBA" id="ARBA00012944"/>
    </source>
</evidence>
<dbReference type="Pfam" id="PF00361">
    <property type="entry name" value="Proton_antipo_M"/>
    <property type="match status" value="1"/>
</dbReference>
<keyword evidence="10 17" id="KW-0249">Electron transport</keyword>
<dbReference type="PRINTS" id="PR01437">
    <property type="entry name" value="NUOXDRDTASE4"/>
</dbReference>
<dbReference type="InterPro" id="IPR001750">
    <property type="entry name" value="ND/Mrp_TM"/>
</dbReference>
<geneLocation type="mitochondrion" evidence="20"/>
<evidence type="ECO:0000256" key="12">
    <source>
        <dbReference type="ARBA" id="ARBA00023027"/>
    </source>
</evidence>
<proteinExistence type="inferred from homology"/>
<feature type="transmembrane region" description="Helical" evidence="17">
    <location>
        <begin position="242"/>
        <end position="263"/>
    </location>
</feature>
<evidence type="ECO:0000256" key="17">
    <source>
        <dbReference type="RuleBase" id="RU003297"/>
    </source>
</evidence>
<reference evidence="20" key="1">
    <citation type="submission" date="2015-09" db="EMBL/GenBank/DDBJ databases">
        <title>Capturing the unknown biodiversity of arthropods in tropical forests using metagenomics.</title>
        <authorList>
            <person name="Andujar C."/>
            <person name="Creedy T.J."/>
            <person name="Garner B."/>
            <person name="Canty R."/>
            <person name="Warner H.B."/>
            <person name="Lipecki J."/>
            <person name="Crampton-Platt A."/>
            <person name="Gabrielli M."/>
            <person name="Croydon-Veleslavov I.A."/>
            <person name="Lim J.L."/>
            <person name="Linard B."/>
            <person name="Vogler A."/>
        </authorList>
    </citation>
    <scope>NUCLEOTIDE SEQUENCE</scope>
</reference>
<dbReference type="GO" id="GO:0015990">
    <property type="term" value="P:electron transport coupled proton transport"/>
    <property type="evidence" value="ECO:0007669"/>
    <property type="project" value="TreeGrafter"/>
</dbReference>